<dbReference type="Proteomes" id="UP000243797">
    <property type="component" value="Unassembled WGS sequence"/>
</dbReference>
<evidence type="ECO:0000313" key="1">
    <source>
        <dbReference type="EMBL" id="PNS18853.1"/>
    </source>
</evidence>
<dbReference type="InParanoid" id="A0A2K1QVE1"/>
<proteinExistence type="predicted"/>
<dbReference type="STRING" id="2082308.A0A2K1QVE1"/>
<dbReference type="EMBL" id="NKHZ01000039">
    <property type="protein sequence ID" value="PNS18853.1"/>
    <property type="molecule type" value="Genomic_DNA"/>
</dbReference>
<sequence>MADATTTSSPFPHNLRHNGSVSRIRIHITTPHAPVHNLGTLSFLPPELVALLLPHLDLLTLSRLRRVNRFALLTINHHPVFALLLHCHPTILRAIFATRASRFITLLSLSSALATTSCATHACDRAAAYLYLPLCHRACGSCIGSSPAYQPLGLITASRSYGLPTQIVEGLPHLFSVPGRYGPRGRYEGRVTRLVDVRSVEERAAEYHGSLARARRFGGMERGLRMRVEEVYAGEEGEGRRWMGVCWVGIPGGEDGDLRTLGMEEGAVEEVDGRVGAIGV</sequence>
<evidence type="ECO:0000313" key="2">
    <source>
        <dbReference type="Proteomes" id="UP000243797"/>
    </source>
</evidence>
<comment type="caution">
    <text evidence="1">The sequence shown here is derived from an EMBL/GenBank/DDBJ whole genome shotgun (WGS) entry which is preliminary data.</text>
</comment>
<dbReference type="OrthoDB" id="2687876at2759"/>
<name>A0A2K1QVE1_9PEZI</name>
<accession>A0A2K1QVE1</accession>
<protein>
    <recommendedName>
        <fullName evidence="3">F-box domain-containing protein</fullName>
    </recommendedName>
</protein>
<evidence type="ECO:0008006" key="3">
    <source>
        <dbReference type="Google" id="ProtNLM"/>
    </source>
</evidence>
<gene>
    <name evidence="1" type="ORF">CAC42_5392</name>
</gene>
<keyword evidence="2" id="KW-1185">Reference proteome</keyword>
<reference evidence="1 2" key="1">
    <citation type="submission" date="2017-06" db="EMBL/GenBank/DDBJ databases">
        <title>Draft genome sequence of a variant of Elsinoe murrayae.</title>
        <authorList>
            <person name="Cheng Q."/>
        </authorList>
    </citation>
    <scope>NUCLEOTIDE SEQUENCE [LARGE SCALE GENOMIC DNA]</scope>
    <source>
        <strain evidence="1 2">CQ-2017a</strain>
    </source>
</reference>
<dbReference type="AlphaFoldDB" id="A0A2K1QVE1"/>
<organism evidence="1 2">
    <name type="scientific">Sphaceloma murrayae</name>
    <dbReference type="NCBI Taxonomy" id="2082308"/>
    <lineage>
        <taxon>Eukaryota</taxon>
        <taxon>Fungi</taxon>
        <taxon>Dikarya</taxon>
        <taxon>Ascomycota</taxon>
        <taxon>Pezizomycotina</taxon>
        <taxon>Dothideomycetes</taxon>
        <taxon>Dothideomycetidae</taxon>
        <taxon>Myriangiales</taxon>
        <taxon>Elsinoaceae</taxon>
        <taxon>Sphaceloma</taxon>
    </lineage>
</organism>